<reference evidence="2 3" key="1">
    <citation type="submission" date="2020-04" db="EMBL/GenBank/DDBJ databases">
        <authorList>
            <person name="Wallbank WR R."/>
            <person name="Pardo Diaz C."/>
            <person name="Kozak K."/>
            <person name="Martin S."/>
            <person name="Jiggins C."/>
            <person name="Moest M."/>
            <person name="Warren A I."/>
            <person name="Byers J.R.P. K."/>
            <person name="Montejo-Kovacevich G."/>
            <person name="Yen C E."/>
        </authorList>
    </citation>
    <scope>NUCLEOTIDE SEQUENCE [LARGE SCALE GENOMIC DNA]</scope>
</reference>
<accession>A0A8S0ZK96</accession>
<comment type="caution">
    <text evidence="2">The sequence shown here is derived from an EMBL/GenBank/DDBJ whole genome shotgun (WGS) entry which is preliminary data.</text>
</comment>
<name>A0A8S0ZK96_ARCPL</name>
<feature type="region of interest" description="Disordered" evidence="1">
    <location>
        <begin position="1"/>
        <end position="26"/>
    </location>
</feature>
<organism evidence="2 3">
    <name type="scientific">Arctia plantaginis</name>
    <name type="common">Wood tiger moth</name>
    <name type="synonym">Phalaena plantaginis</name>
    <dbReference type="NCBI Taxonomy" id="874455"/>
    <lineage>
        <taxon>Eukaryota</taxon>
        <taxon>Metazoa</taxon>
        <taxon>Ecdysozoa</taxon>
        <taxon>Arthropoda</taxon>
        <taxon>Hexapoda</taxon>
        <taxon>Insecta</taxon>
        <taxon>Pterygota</taxon>
        <taxon>Neoptera</taxon>
        <taxon>Endopterygota</taxon>
        <taxon>Lepidoptera</taxon>
        <taxon>Glossata</taxon>
        <taxon>Ditrysia</taxon>
        <taxon>Noctuoidea</taxon>
        <taxon>Erebidae</taxon>
        <taxon>Arctiinae</taxon>
        <taxon>Arctia</taxon>
    </lineage>
</organism>
<dbReference type="Proteomes" id="UP000494106">
    <property type="component" value="Unassembled WGS sequence"/>
</dbReference>
<dbReference type="EMBL" id="CADEBC010000481">
    <property type="protein sequence ID" value="CAB3234278.1"/>
    <property type="molecule type" value="Genomic_DNA"/>
</dbReference>
<protein>
    <submittedName>
        <fullName evidence="2">Uncharacterized protein</fullName>
    </submittedName>
</protein>
<gene>
    <name evidence="2" type="ORF">APLA_LOCUS5552</name>
</gene>
<proteinExistence type="predicted"/>
<evidence type="ECO:0000256" key="1">
    <source>
        <dbReference type="SAM" id="MobiDB-lite"/>
    </source>
</evidence>
<evidence type="ECO:0000313" key="3">
    <source>
        <dbReference type="Proteomes" id="UP000494106"/>
    </source>
</evidence>
<keyword evidence="3" id="KW-1185">Reference proteome</keyword>
<dbReference type="AlphaFoldDB" id="A0A8S0ZK96"/>
<sequence length="71" mass="8102">MPSLPPAVSPRRSYRNPERSAPATRKNIDNTVDTYCIRRSGWLMAVPPTCRYVDQHFVDIGDLQNVKISSR</sequence>
<evidence type="ECO:0000313" key="2">
    <source>
        <dbReference type="EMBL" id="CAB3234278.1"/>
    </source>
</evidence>